<reference evidence="3" key="1">
    <citation type="journal article" date="2019" name="Int. J. Syst. Evol. Microbiol.">
        <title>The Global Catalogue of Microorganisms (GCM) 10K type strain sequencing project: providing services to taxonomists for standard genome sequencing and annotation.</title>
        <authorList>
            <consortium name="The Broad Institute Genomics Platform"/>
            <consortium name="The Broad Institute Genome Sequencing Center for Infectious Disease"/>
            <person name="Wu L."/>
            <person name="Ma J."/>
        </authorList>
    </citation>
    <scope>NUCLEOTIDE SEQUENCE [LARGE SCALE GENOMIC DNA]</scope>
    <source>
        <strain evidence="3">KCTC 42083</strain>
    </source>
</reference>
<dbReference type="Proteomes" id="UP000608923">
    <property type="component" value="Unassembled WGS sequence"/>
</dbReference>
<keyword evidence="3" id="KW-1185">Reference proteome</keyword>
<sequence>MNMYSWFLSEGYMSKKITIGLVGFFGWGNFGDELFVRVFEEWLGKDYELKVMNDLTKKPYFSKPLEELVDEVDAIVIGGGDLIIPWAMSDLYWREEYLKKPVFIVGVGVPTWSESNPNIIARYKKFLTHENVKHVNVRDMESAQWIKENISQDVDVEHTADIVFAMKMPKKIATDKKYFGIITRDRKGNPDNLEQVHKLAERAVSQGFVIKHIILGTGDVGERDFARAEDLKVEGKEIVYTESLDVLCQEISTCKIIASMKFHGTVVALNYGIPSIVLSATDKSRNLMRMIERQELLSSLNDESLADRVTPFVPVIPWTSVRMLRQRAENTMKNLSSVIAKFA</sequence>
<dbReference type="Pfam" id="PF04230">
    <property type="entry name" value="PS_pyruv_trans"/>
    <property type="match status" value="1"/>
</dbReference>
<accession>A0A8H9IIF4</accession>
<evidence type="ECO:0000313" key="3">
    <source>
        <dbReference type="Proteomes" id="UP000608923"/>
    </source>
</evidence>
<name>A0A8H9IIF4_9BURK</name>
<comment type="caution">
    <text evidence="2">The sequence shown here is derived from an EMBL/GenBank/DDBJ whole genome shotgun (WGS) entry which is preliminary data.</text>
</comment>
<feature type="domain" description="Polysaccharide pyruvyl transferase" evidence="1">
    <location>
        <begin position="29"/>
        <end position="279"/>
    </location>
</feature>
<organism evidence="2 3">
    <name type="scientific">Alcaligenes pakistanensis</name>
    <dbReference type="NCBI Taxonomy" id="1482717"/>
    <lineage>
        <taxon>Bacteria</taxon>
        <taxon>Pseudomonadati</taxon>
        <taxon>Pseudomonadota</taxon>
        <taxon>Betaproteobacteria</taxon>
        <taxon>Burkholderiales</taxon>
        <taxon>Alcaligenaceae</taxon>
        <taxon>Alcaligenes</taxon>
    </lineage>
</organism>
<dbReference type="PANTHER" id="PTHR36836">
    <property type="entry name" value="COLANIC ACID BIOSYNTHESIS PROTEIN WCAK"/>
    <property type="match status" value="1"/>
</dbReference>
<gene>
    <name evidence="2" type="ORF">GCM10010096_23160</name>
</gene>
<dbReference type="AlphaFoldDB" id="A0A8H9IIF4"/>
<evidence type="ECO:0000259" key="1">
    <source>
        <dbReference type="Pfam" id="PF04230"/>
    </source>
</evidence>
<dbReference type="PANTHER" id="PTHR36836:SF1">
    <property type="entry name" value="COLANIC ACID BIOSYNTHESIS PROTEIN WCAK"/>
    <property type="match status" value="1"/>
</dbReference>
<dbReference type="EMBL" id="BMZN01000003">
    <property type="protein sequence ID" value="GHC50565.1"/>
    <property type="molecule type" value="Genomic_DNA"/>
</dbReference>
<proteinExistence type="predicted"/>
<protein>
    <recommendedName>
        <fullName evidence="1">Polysaccharide pyruvyl transferase domain-containing protein</fullName>
    </recommendedName>
</protein>
<dbReference type="InterPro" id="IPR007345">
    <property type="entry name" value="Polysacch_pyruvyl_Trfase"/>
</dbReference>
<evidence type="ECO:0000313" key="2">
    <source>
        <dbReference type="EMBL" id="GHC50565.1"/>
    </source>
</evidence>